<reference evidence="3" key="1">
    <citation type="submission" date="2020-07" db="EMBL/GenBank/DDBJ databases">
        <authorList>
            <person name="Tarantini F.S."/>
            <person name="Hong K.W."/>
            <person name="Chan K.G."/>
        </authorList>
    </citation>
    <scope>NUCLEOTIDE SEQUENCE</scope>
    <source>
        <strain evidence="3">32-07</strain>
    </source>
</reference>
<dbReference type="PANTHER" id="PTHR43433:SF5">
    <property type="entry name" value="AB HYDROLASE-1 DOMAIN-CONTAINING PROTEIN"/>
    <property type="match status" value="1"/>
</dbReference>
<dbReference type="Gene3D" id="3.40.50.1820">
    <property type="entry name" value="alpha/beta hydrolase"/>
    <property type="match status" value="1"/>
</dbReference>
<dbReference type="RefSeq" id="WP_231334293.1">
    <property type="nucleotide sequence ID" value="NZ_CP059572.1"/>
</dbReference>
<evidence type="ECO:0000313" key="3">
    <source>
        <dbReference type="EMBL" id="QXJ21159.1"/>
    </source>
</evidence>
<dbReference type="InterPro" id="IPR050471">
    <property type="entry name" value="AB_hydrolase"/>
</dbReference>
<feature type="domain" description="AB hydrolase-1" evidence="2">
    <location>
        <begin position="42"/>
        <end position="269"/>
    </location>
</feature>
<dbReference type="PANTHER" id="PTHR43433">
    <property type="entry name" value="HYDROLASE, ALPHA/BETA FOLD FAMILY PROTEIN"/>
    <property type="match status" value="1"/>
</dbReference>
<evidence type="ECO:0000259" key="2">
    <source>
        <dbReference type="Pfam" id="PF12697"/>
    </source>
</evidence>
<accession>A0ABX8QT74</accession>
<keyword evidence="4" id="KW-1185">Reference proteome</keyword>
<feature type="region of interest" description="Disordered" evidence="1">
    <location>
        <begin position="74"/>
        <end position="100"/>
    </location>
</feature>
<evidence type="ECO:0000256" key="1">
    <source>
        <dbReference type="SAM" id="MobiDB-lite"/>
    </source>
</evidence>
<evidence type="ECO:0000313" key="4">
    <source>
        <dbReference type="Proteomes" id="UP001049518"/>
    </source>
</evidence>
<gene>
    <name evidence="3" type="ORF">AGRA3207_001985</name>
</gene>
<organism evidence="3 4">
    <name type="scientific">Actinomadura graeca</name>
    <dbReference type="NCBI Taxonomy" id="2750812"/>
    <lineage>
        <taxon>Bacteria</taxon>
        <taxon>Bacillati</taxon>
        <taxon>Actinomycetota</taxon>
        <taxon>Actinomycetes</taxon>
        <taxon>Streptosporangiales</taxon>
        <taxon>Thermomonosporaceae</taxon>
        <taxon>Actinomadura</taxon>
    </lineage>
</organism>
<dbReference type="GO" id="GO:0016787">
    <property type="term" value="F:hydrolase activity"/>
    <property type="evidence" value="ECO:0007669"/>
    <property type="project" value="UniProtKB-KW"/>
</dbReference>
<name>A0ABX8QT74_9ACTN</name>
<sequence length="299" mass="31676">MSPTSDPAAHVPEPAFSGVRADLSVPGARLTYWDTRRPGPAVVLLHPHTGNGAVWAHQHARFAARGYRTISYSRRGHWPSETTPPPKADTADPGDTAGTLPSGADDLEALRAELGLERLHLVGAALGGAYAVDYALRFPSRVTTMTLASSLAGIRGAGALPPGWDDLPAEVQELGPVYRAADPAGTRRYAQLTALPRPAVPQPVTRAGTVAALAGLSVPTLVVAGGADPYQPPPKARELARNIARAELVVLPEAGHVGFWEFPGPFNDAVLDFLDRHRDHPNSRCNAAQRRPHSTEPST</sequence>
<keyword evidence="3" id="KW-0378">Hydrolase</keyword>
<protein>
    <submittedName>
        <fullName evidence="3">Alpha/beta hydrolase</fullName>
    </submittedName>
</protein>
<dbReference type="Proteomes" id="UP001049518">
    <property type="component" value="Chromosome"/>
</dbReference>
<dbReference type="Pfam" id="PF12697">
    <property type="entry name" value="Abhydrolase_6"/>
    <property type="match status" value="1"/>
</dbReference>
<dbReference type="EMBL" id="CP059572">
    <property type="protein sequence ID" value="QXJ21159.1"/>
    <property type="molecule type" value="Genomic_DNA"/>
</dbReference>
<proteinExistence type="predicted"/>
<dbReference type="InterPro" id="IPR029058">
    <property type="entry name" value="AB_hydrolase_fold"/>
</dbReference>
<dbReference type="InterPro" id="IPR000073">
    <property type="entry name" value="AB_hydrolase_1"/>
</dbReference>
<dbReference type="SUPFAM" id="SSF53474">
    <property type="entry name" value="alpha/beta-Hydrolases"/>
    <property type="match status" value="1"/>
</dbReference>